<sequence length="226" mass="24626">MTESTVPSGKSLEDYPRPSVAVDVAVLTYSSGALQVLVVEHRLGSLALPGTFLHERELLTDAAERALRDKAALPGTQFHQLAMFDDPTRDDRGWVLSMAHATAIPTGDLPADATLVPIQHGRVTQSLAFDHADMVGLAVEDLRERYAAQVDPAGLLGETFTVLELRQLYEAVFDRELQKDSFRRHVSKALENTGEWSNPGNGRPAEIFRRRGDAALPAQAAVLFAG</sequence>
<evidence type="ECO:0000259" key="1">
    <source>
        <dbReference type="Pfam" id="PF21906"/>
    </source>
</evidence>
<dbReference type="SUPFAM" id="SSF55811">
    <property type="entry name" value="Nudix"/>
    <property type="match status" value="1"/>
</dbReference>
<dbReference type="InterPro" id="IPR036388">
    <property type="entry name" value="WH-like_DNA-bd_sf"/>
</dbReference>
<dbReference type="InterPro" id="IPR036390">
    <property type="entry name" value="WH_DNA-bd_sf"/>
</dbReference>
<dbReference type="EMBL" id="FNAB01000012">
    <property type="protein sequence ID" value="SDE21768.1"/>
    <property type="molecule type" value="Genomic_DNA"/>
</dbReference>
<dbReference type="Proteomes" id="UP000199417">
    <property type="component" value="Unassembled WGS sequence"/>
</dbReference>
<organism evidence="2 3">
    <name type="scientific">Rhodococcus tukisamuensis</name>
    <dbReference type="NCBI Taxonomy" id="168276"/>
    <lineage>
        <taxon>Bacteria</taxon>
        <taxon>Bacillati</taxon>
        <taxon>Actinomycetota</taxon>
        <taxon>Actinomycetes</taxon>
        <taxon>Mycobacteriales</taxon>
        <taxon>Nocardiaceae</taxon>
        <taxon>Rhodococcus</taxon>
    </lineage>
</organism>
<dbReference type="STRING" id="168276.SAMN05444580_11266"/>
<dbReference type="AlphaFoldDB" id="A0A1G7B3U1"/>
<reference evidence="2 3" key="1">
    <citation type="submission" date="2016-10" db="EMBL/GenBank/DDBJ databases">
        <authorList>
            <person name="de Groot N.N."/>
        </authorList>
    </citation>
    <scope>NUCLEOTIDE SEQUENCE [LARGE SCALE GENOMIC DNA]</scope>
    <source>
        <strain evidence="2 3">JCM 11308</strain>
    </source>
</reference>
<protein>
    <submittedName>
        <fullName evidence="2">ADP-ribose pyrophosphatase YjhB, NUDIX family</fullName>
    </submittedName>
</protein>
<name>A0A1G7B3U1_9NOCA</name>
<proteinExistence type="predicted"/>
<dbReference type="Gene3D" id="3.90.79.10">
    <property type="entry name" value="Nucleoside Triphosphate Pyrophosphohydrolase"/>
    <property type="match status" value="1"/>
</dbReference>
<dbReference type="PANTHER" id="PTHR43736">
    <property type="entry name" value="ADP-RIBOSE PYROPHOSPHATASE"/>
    <property type="match status" value="1"/>
</dbReference>
<dbReference type="Gene3D" id="1.10.10.10">
    <property type="entry name" value="Winged helix-like DNA-binding domain superfamily/Winged helix DNA-binding domain"/>
    <property type="match status" value="1"/>
</dbReference>
<evidence type="ECO:0000313" key="2">
    <source>
        <dbReference type="EMBL" id="SDE21768.1"/>
    </source>
</evidence>
<dbReference type="SUPFAM" id="SSF46785">
    <property type="entry name" value="Winged helix' DNA-binding domain"/>
    <property type="match status" value="1"/>
</dbReference>
<gene>
    <name evidence="2" type="ORF">SAMN05444580_11266</name>
</gene>
<dbReference type="RefSeq" id="WP_072845718.1">
    <property type="nucleotide sequence ID" value="NZ_FNAB01000012.1"/>
</dbReference>
<evidence type="ECO:0000313" key="3">
    <source>
        <dbReference type="Proteomes" id="UP000199417"/>
    </source>
</evidence>
<keyword evidence="3" id="KW-1185">Reference proteome</keyword>
<dbReference type="CDD" id="cd18873">
    <property type="entry name" value="NUDIX_NadM_like"/>
    <property type="match status" value="1"/>
</dbReference>
<dbReference type="InterPro" id="IPR054105">
    <property type="entry name" value="WHD_NrtR"/>
</dbReference>
<accession>A0A1G7B3U1</accession>
<feature type="domain" description="NrtR DNA-binding winged helix" evidence="1">
    <location>
        <begin position="154"/>
        <end position="209"/>
    </location>
</feature>
<dbReference type="Pfam" id="PF21906">
    <property type="entry name" value="WHD_NrtR"/>
    <property type="match status" value="1"/>
</dbReference>
<dbReference type="InterPro" id="IPR015797">
    <property type="entry name" value="NUDIX_hydrolase-like_dom_sf"/>
</dbReference>
<dbReference type="PANTHER" id="PTHR43736:SF4">
    <property type="entry name" value="SLR1690 PROTEIN"/>
    <property type="match status" value="1"/>
</dbReference>